<feature type="non-terminal residue" evidence="2">
    <location>
        <position position="1"/>
    </location>
</feature>
<dbReference type="EMBL" id="KN822022">
    <property type="protein sequence ID" value="KIM65448.1"/>
    <property type="molecule type" value="Genomic_DNA"/>
</dbReference>
<organism evidence="2 3">
    <name type="scientific">Scleroderma citrinum Foug A</name>
    <dbReference type="NCBI Taxonomy" id="1036808"/>
    <lineage>
        <taxon>Eukaryota</taxon>
        <taxon>Fungi</taxon>
        <taxon>Dikarya</taxon>
        <taxon>Basidiomycota</taxon>
        <taxon>Agaricomycotina</taxon>
        <taxon>Agaricomycetes</taxon>
        <taxon>Agaricomycetidae</taxon>
        <taxon>Boletales</taxon>
        <taxon>Sclerodermatineae</taxon>
        <taxon>Sclerodermataceae</taxon>
        <taxon>Scleroderma</taxon>
    </lineage>
</organism>
<reference evidence="2 3" key="1">
    <citation type="submission" date="2014-04" db="EMBL/GenBank/DDBJ databases">
        <authorList>
            <consortium name="DOE Joint Genome Institute"/>
            <person name="Kuo A."/>
            <person name="Kohler A."/>
            <person name="Nagy L.G."/>
            <person name="Floudas D."/>
            <person name="Copeland A."/>
            <person name="Barry K.W."/>
            <person name="Cichocki N."/>
            <person name="Veneault-Fourrey C."/>
            <person name="LaButti K."/>
            <person name="Lindquist E.A."/>
            <person name="Lipzen A."/>
            <person name="Lundell T."/>
            <person name="Morin E."/>
            <person name="Murat C."/>
            <person name="Sun H."/>
            <person name="Tunlid A."/>
            <person name="Henrissat B."/>
            <person name="Grigoriev I.V."/>
            <person name="Hibbett D.S."/>
            <person name="Martin F."/>
            <person name="Nordberg H.P."/>
            <person name="Cantor M.N."/>
            <person name="Hua S.X."/>
        </authorList>
    </citation>
    <scope>NUCLEOTIDE SEQUENCE [LARGE SCALE GENOMIC DNA]</scope>
    <source>
        <strain evidence="2 3">Foug A</strain>
    </source>
</reference>
<dbReference type="OrthoDB" id="3262464at2759"/>
<dbReference type="InParanoid" id="A0A0C2ZVD4"/>
<protein>
    <recommendedName>
        <fullName evidence="1">HAT C-terminal dimerisation domain-containing protein</fullName>
    </recommendedName>
</protein>
<reference evidence="3" key="2">
    <citation type="submission" date="2015-01" db="EMBL/GenBank/DDBJ databases">
        <title>Evolutionary Origins and Diversification of the Mycorrhizal Mutualists.</title>
        <authorList>
            <consortium name="DOE Joint Genome Institute"/>
            <consortium name="Mycorrhizal Genomics Consortium"/>
            <person name="Kohler A."/>
            <person name="Kuo A."/>
            <person name="Nagy L.G."/>
            <person name="Floudas D."/>
            <person name="Copeland A."/>
            <person name="Barry K.W."/>
            <person name="Cichocki N."/>
            <person name="Veneault-Fourrey C."/>
            <person name="LaButti K."/>
            <person name="Lindquist E.A."/>
            <person name="Lipzen A."/>
            <person name="Lundell T."/>
            <person name="Morin E."/>
            <person name="Murat C."/>
            <person name="Riley R."/>
            <person name="Ohm R."/>
            <person name="Sun H."/>
            <person name="Tunlid A."/>
            <person name="Henrissat B."/>
            <person name="Grigoriev I.V."/>
            <person name="Hibbett D.S."/>
            <person name="Martin F."/>
        </authorList>
    </citation>
    <scope>NUCLEOTIDE SEQUENCE [LARGE SCALE GENOMIC DNA]</scope>
    <source>
        <strain evidence="3">Foug A</strain>
    </source>
</reference>
<evidence type="ECO:0000259" key="1">
    <source>
        <dbReference type="Pfam" id="PF05699"/>
    </source>
</evidence>
<keyword evidence="3" id="KW-1185">Reference proteome</keyword>
<dbReference type="Pfam" id="PF05699">
    <property type="entry name" value="Dimer_Tnp_hAT"/>
    <property type="match status" value="1"/>
</dbReference>
<gene>
    <name evidence="2" type="ORF">SCLCIDRAFT_112526</name>
</gene>
<proteinExistence type="predicted"/>
<dbReference type="Proteomes" id="UP000053989">
    <property type="component" value="Unassembled WGS sequence"/>
</dbReference>
<dbReference type="PANTHER" id="PTHR47611">
    <property type="entry name" value="HAT DIMERISATION DOMAIN, C-TERMINAL"/>
    <property type="match status" value="1"/>
</dbReference>
<feature type="domain" description="HAT C-terminal dimerisation" evidence="1">
    <location>
        <begin position="30"/>
        <end position="80"/>
    </location>
</feature>
<dbReference type="AlphaFoldDB" id="A0A0C2ZVD4"/>
<dbReference type="SUPFAM" id="SSF53098">
    <property type="entry name" value="Ribonuclease H-like"/>
    <property type="match status" value="1"/>
</dbReference>
<evidence type="ECO:0000313" key="3">
    <source>
        <dbReference type="Proteomes" id="UP000053989"/>
    </source>
</evidence>
<dbReference type="HOGENOM" id="CLU_009123_9_0_1"/>
<evidence type="ECO:0000313" key="2">
    <source>
        <dbReference type="EMBL" id="KIM65448.1"/>
    </source>
</evidence>
<name>A0A0C2ZVD4_9AGAM</name>
<dbReference type="InterPro" id="IPR012337">
    <property type="entry name" value="RNaseH-like_sf"/>
</dbReference>
<accession>A0A0C2ZVD4</accession>
<dbReference type="InterPro" id="IPR008906">
    <property type="entry name" value="HATC_C_dom"/>
</dbReference>
<sequence length="151" mass="17229">NETLESEFNCHRRELIQQNASSDIGRWSAELRHYLSDLPADVTKNTDIMQWWAKHTKVYPTLACIARDVCAIAATSVPSGAEIATNRRSCLGSDKFKQLQMLKHMWCGGIHDFAALNSSAMEEVELEEFKELLVHDLEMLEWDSRVETVFA</sequence>
<dbReference type="GO" id="GO:0046983">
    <property type="term" value="F:protein dimerization activity"/>
    <property type="evidence" value="ECO:0007669"/>
    <property type="project" value="InterPro"/>
</dbReference>
<dbReference type="PANTHER" id="PTHR47611:SF1">
    <property type="entry name" value="CCHC-TYPE DOMAIN-CONTAINING PROTEIN"/>
    <property type="match status" value="1"/>
</dbReference>